<comment type="subunit">
    <text evidence="6">Homodimer. The dihydroxyacetone kinase complex is composed of a homodimer of DhaM, a homodimer of DhaK and the subunit DhaL.</text>
</comment>
<dbReference type="NCBIfam" id="NF008478">
    <property type="entry name" value="PRK11377.1"/>
    <property type="match status" value="1"/>
</dbReference>
<evidence type="ECO:0000256" key="5">
    <source>
        <dbReference type="ARBA" id="ARBA00022679"/>
    </source>
</evidence>
<dbReference type="InterPro" id="IPR036618">
    <property type="entry name" value="PtsI_HPr-bd_sf"/>
</dbReference>
<dbReference type="EMBL" id="UWVH01000001">
    <property type="protein sequence ID" value="VCV76420.1"/>
    <property type="molecule type" value="Genomic_DNA"/>
</dbReference>
<dbReference type="EMBL" id="WJVL01000005">
    <property type="protein sequence ID" value="MRJ95977.1"/>
    <property type="molecule type" value="Genomic_DNA"/>
</dbReference>
<dbReference type="EMBL" id="UJRG01000005">
    <property type="protein sequence ID" value="SWT13126.1"/>
    <property type="molecule type" value="Genomic_DNA"/>
</dbReference>
<evidence type="ECO:0000256" key="2">
    <source>
        <dbReference type="ARBA" id="ARBA00002788"/>
    </source>
</evidence>
<dbReference type="InterPro" id="IPR036662">
    <property type="entry name" value="PTS_EIIA_man-typ_sf"/>
</dbReference>
<reference evidence="18 19" key="2">
    <citation type="submission" date="2018-08" db="EMBL/GenBank/DDBJ databases">
        <authorList>
            <consortium name="Pathogen Informatics"/>
        </authorList>
    </citation>
    <scope>NUCLEOTIDE SEQUENCE [LARGE SCALE GENOMIC DNA]</scope>
    <source>
        <strain evidence="12 19">EuSCAPE_GR114</strain>
        <strain evidence="13 18">EuSCAPE_TR125</strain>
        <strain evidence="16 21">NCTC13635</strain>
    </source>
</reference>
<dbReference type="Pfam" id="PF00391">
    <property type="entry name" value="PEP-utilizers"/>
    <property type="match status" value="1"/>
</dbReference>
<evidence type="ECO:0000259" key="8">
    <source>
        <dbReference type="PROSITE" id="PS51350"/>
    </source>
</evidence>
<dbReference type="Gene3D" id="1.10.274.10">
    <property type="entry name" value="PtsI, HPr-binding domain"/>
    <property type="match status" value="1"/>
</dbReference>
<accession>A0A098CGB0</accession>
<dbReference type="CDD" id="cd00367">
    <property type="entry name" value="PTS-HPr_like"/>
    <property type="match status" value="1"/>
</dbReference>
<evidence type="ECO:0000256" key="4">
    <source>
        <dbReference type="ARBA" id="ARBA00012095"/>
    </source>
</evidence>
<evidence type="ECO:0000313" key="19">
    <source>
        <dbReference type="Proteomes" id="UP000259497"/>
    </source>
</evidence>
<evidence type="ECO:0000313" key="9">
    <source>
        <dbReference type="EMBL" id="KII03133.1"/>
    </source>
</evidence>
<evidence type="ECO:0000313" key="21">
    <source>
        <dbReference type="Proteomes" id="UP000282433"/>
    </source>
</evidence>
<dbReference type="InterPro" id="IPR008731">
    <property type="entry name" value="PTS_EIN"/>
</dbReference>
<dbReference type="Gene3D" id="3.40.50.510">
    <property type="entry name" value="Phosphotransferase system, mannose-type IIA component"/>
    <property type="match status" value="1"/>
</dbReference>
<comment type="function">
    <text evidence="2">Component of the dihydroxyacetone kinase complex, which is responsible for the phosphoenolpyruvate (PEP)-dependent phosphorylation of dihydroxyacetone. DhaM serves as the phosphoryl donor. Is phosphorylated by phosphoenolpyruvate in an EI- and HPr-dependent reaction, and a phosphorelay system on histidine residues finally leads to phosphoryl transfer to DhaL and dihydroxyacetone.</text>
</comment>
<dbReference type="PANTHER" id="PTHR38594:SF1">
    <property type="entry name" value="PEP-DEPENDENT DIHYDROXYACETONE KINASE, PHOSPHORYL DONOR SUBUNIT DHAM"/>
    <property type="match status" value="1"/>
</dbReference>
<reference evidence="11 23" key="5">
    <citation type="submission" date="2019-11" db="EMBL/GenBank/DDBJ databases">
        <title>Molecular typing, antibiotic resistance determination and virulence profiling for 36 multidrug-resistant clinical Klebsiella pneumoniae isolates using second- and third-generation sequencing.</title>
        <authorList>
            <person name="Shelenkov A."/>
            <person name="Mikhaylova Y."/>
            <person name="Yanushevich Y."/>
            <person name="Samoilov A."/>
            <person name="Petrova L."/>
            <person name="Fomina V."/>
            <person name="Gusarov V."/>
            <person name="Zamyatin M."/>
            <person name="Shagin D."/>
        </authorList>
    </citation>
    <scope>NUCLEOTIDE SEQUENCE [LARGE SCALE GENOMIC DNA]</scope>
    <source>
        <strain evidence="11 23">CriePir226</strain>
    </source>
</reference>
<keyword evidence="5 14" id="KW-0808">Transferase</keyword>
<dbReference type="EMBL" id="VSSY01000005">
    <property type="protein sequence ID" value="TYL80597.1"/>
    <property type="molecule type" value="Genomic_DNA"/>
</dbReference>
<dbReference type="InterPro" id="IPR000032">
    <property type="entry name" value="HPr-like"/>
</dbReference>
<dbReference type="InterPro" id="IPR039643">
    <property type="entry name" value="DhaM"/>
</dbReference>
<evidence type="ECO:0000256" key="3">
    <source>
        <dbReference type="ARBA" id="ARBA00007837"/>
    </source>
</evidence>
<evidence type="ECO:0000256" key="1">
    <source>
        <dbReference type="ARBA" id="ARBA00001113"/>
    </source>
</evidence>
<evidence type="ECO:0000313" key="20">
    <source>
        <dbReference type="Proteomes" id="UP000269921"/>
    </source>
</evidence>
<dbReference type="EMBL" id="JRRF01000017">
    <property type="protein sequence ID" value="KII03133.1"/>
    <property type="molecule type" value="Genomic_DNA"/>
</dbReference>
<dbReference type="InterPro" id="IPR012844">
    <property type="entry name" value="DhaM_N"/>
</dbReference>
<keyword evidence="15" id="KW-0378">Hydrolase</keyword>
<reference evidence="15 20" key="3">
    <citation type="submission" date="2018-10" db="EMBL/GenBank/DDBJ databases">
        <authorList>
            <person name="Noll B N."/>
        </authorList>
    </citation>
    <scope>NUCLEOTIDE SEQUENCE [LARGE SCALE GENOMIC DNA]</scope>
    <source>
        <strain evidence="15">Kpneu006</strain>
    </source>
</reference>
<evidence type="ECO:0000313" key="14">
    <source>
        <dbReference type="EMBL" id="TYL80597.1"/>
    </source>
</evidence>
<feature type="domain" description="HPr" evidence="8">
    <location>
        <begin position="156"/>
        <end position="243"/>
    </location>
</feature>
<evidence type="ECO:0000313" key="16">
    <source>
        <dbReference type="EMBL" id="VEB02581.1"/>
    </source>
</evidence>
<evidence type="ECO:0000313" key="11">
    <source>
        <dbReference type="EMBL" id="MRJ95977.1"/>
    </source>
</evidence>
<dbReference type="Gene3D" id="3.30.1340.10">
    <property type="entry name" value="HPr-like"/>
    <property type="match status" value="1"/>
</dbReference>
<dbReference type="NCBIfam" id="TIGR02364">
    <property type="entry name" value="dha_pts"/>
    <property type="match status" value="1"/>
</dbReference>
<dbReference type="Proteomes" id="UP000282433">
    <property type="component" value="Chromosome"/>
</dbReference>
<dbReference type="Proteomes" id="UP000322977">
    <property type="component" value="Unassembled WGS sequence"/>
</dbReference>
<dbReference type="InterPro" id="IPR035895">
    <property type="entry name" value="HPr-like_sf"/>
</dbReference>
<dbReference type="Pfam" id="PF00381">
    <property type="entry name" value="PTS-HPr"/>
    <property type="match status" value="1"/>
</dbReference>
<dbReference type="EMBL" id="JAUUIA010000003">
    <property type="protein sequence ID" value="MDP0966432.1"/>
    <property type="molecule type" value="Genomic_DNA"/>
</dbReference>
<dbReference type="PANTHER" id="PTHR38594">
    <property type="entry name" value="PEP-DEPENDENT DIHYDROXYACETONE KINASE, PHOSPHORYL DONOR SUBUNIT DHAM"/>
    <property type="match status" value="1"/>
</dbReference>
<evidence type="ECO:0000256" key="6">
    <source>
        <dbReference type="ARBA" id="ARBA00046577"/>
    </source>
</evidence>
<dbReference type="EMBL" id="UIXM01000014">
    <property type="protein sequence ID" value="SVS28089.1"/>
    <property type="molecule type" value="Genomic_DNA"/>
</dbReference>
<sequence length="473" mass="50378">MVNLVIVSHSARLGEGVGELARQMLINDGCKLAIAAGIDDPDSPIGTDPLKVMEAIESVADTDHVLVMMDIGSALLSAETALDLLDPAIAAKVRLCAAPLVEGTLAATVSAASGAGIDKVIADAMSALEAKRVQLGLPSPTSDAAPAPMLADDGDTKSVSVIINNHNGLHVRPASKLVAALAGFNADLLLEKNGKCVKPDSLNQIALLQVRRNDKLRLLARGPDADAALAAFQALAADNFGESPAAQPAAAPATPERVEGAALRYPLALIQPLRPAAADAAREQQRLRQAIDQTLADLIALTELAENKFHADIAAIFAGHHTLLDDDDLFDAANDRLLTEQCTAEWAWHQVLMELSQQYRQLDDPYLQARYIDIEDILQRTLRHLQGVQERVPTPGEPTIIIADNIYPSTVLQLDASFVKGLCLRDGSEQAHGAIIARAAGIAWLSQQGEALNSVQPGETIVLDMRHQRLIRD</sequence>
<dbReference type="SUPFAM" id="SSF55594">
    <property type="entry name" value="HPr-like"/>
    <property type="match status" value="1"/>
</dbReference>
<dbReference type="Pfam" id="PF03610">
    <property type="entry name" value="EIIA-man"/>
    <property type="match status" value="1"/>
</dbReference>
<evidence type="ECO:0000259" key="7">
    <source>
        <dbReference type="PROSITE" id="PS51096"/>
    </source>
</evidence>
<dbReference type="Proteomes" id="UP000259497">
    <property type="component" value="Unassembled WGS sequence"/>
</dbReference>
<evidence type="ECO:0000313" key="22">
    <source>
        <dbReference type="Proteomes" id="UP000322977"/>
    </source>
</evidence>
<evidence type="ECO:0000313" key="15">
    <source>
        <dbReference type="EMBL" id="VCV76420.1"/>
    </source>
</evidence>
<dbReference type="Proteomes" id="UP001244490">
    <property type="component" value="Unassembled WGS sequence"/>
</dbReference>
<evidence type="ECO:0000313" key="17">
    <source>
        <dbReference type="Proteomes" id="UP000031820"/>
    </source>
</evidence>
<dbReference type="PRINTS" id="PR00107">
    <property type="entry name" value="PHOSPHOCPHPR"/>
</dbReference>
<comment type="similarity">
    <text evidence="3">Belongs to the PEP-utilizing enzyme family.</text>
</comment>
<evidence type="ECO:0000313" key="12">
    <source>
        <dbReference type="EMBL" id="SVS28089.1"/>
    </source>
</evidence>
<keyword evidence="14" id="KW-0418">Kinase</keyword>
<proteinExistence type="inferred from homology"/>
<evidence type="ECO:0000313" key="23">
    <source>
        <dbReference type="Proteomes" id="UP000441029"/>
    </source>
</evidence>
<reference evidence="14 22" key="4">
    <citation type="submission" date="2019-08" db="EMBL/GenBank/DDBJ databases">
        <title>Phenotypic and genetic characterization of extended-spectrum b-lactamase-producing hypermucoviscous Klebsiella pneumoniae from Chile.</title>
        <authorList>
            <person name="Morales-Leon F."/>
            <person name="Caro C."/>
            <person name="Opazo-Capurro A."/>
            <person name="Lincopan N."/>
            <person name="Dominguez-Yevenes M."/>
            <person name="Lima C."/>
            <person name="Bello-Toledo H."/>
            <person name="Gonzalez-Rocha G."/>
        </authorList>
    </citation>
    <scope>NUCLEOTIDE SEQUENCE [LARGE SCALE GENOMIC DNA]</scope>
    <source>
        <strain evidence="14 22">UCO-494</strain>
    </source>
</reference>
<dbReference type="PROSITE" id="PS00369">
    <property type="entry name" value="PTS_HPR_HIS"/>
    <property type="match status" value="1"/>
</dbReference>
<gene>
    <name evidence="14" type="primary">dhaM</name>
    <name evidence="15" type="ORF">BANRA_02413</name>
    <name evidence="14" type="ORF">FXN67_07715</name>
    <name evidence="11" type="ORF">GJJ01_08370</name>
    <name evidence="9" type="ORF">LS45_19610</name>
    <name evidence="16" type="ORF">NCTC13635_02965</name>
    <name evidence="10" type="ORF">Q6294_05145</name>
    <name evidence="12" type="ORF">SAMEA3649733_03831</name>
    <name evidence="13" type="ORF">SAMEA3729652_02257</name>
</gene>
<dbReference type="PROSITE" id="PS51350">
    <property type="entry name" value="PTS_HPR_DOM"/>
    <property type="match status" value="1"/>
</dbReference>
<dbReference type="RefSeq" id="WP_004174229.1">
    <property type="nucleotide sequence ID" value="NZ_ABLUVU020000005.1"/>
</dbReference>
<dbReference type="EC" id="2.7.1.121" evidence="4"/>
<comment type="catalytic activity">
    <reaction evidence="1">
        <text>dihydroxyacetone + phosphoenolpyruvate = dihydroxyacetone phosphate + pyruvate</text>
        <dbReference type="Rhea" id="RHEA:18381"/>
        <dbReference type="ChEBI" id="CHEBI:15361"/>
        <dbReference type="ChEBI" id="CHEBI:16016"/>
        <dbReference type="ChEBI" id="CHEBI:57642"/>
        <dbReference type="ChEBI" id="CHEBI:58702"/>
        <dbReference type="EC" id="2.7.1.121"/>
    </reaction>
</comment>
<dbReference type="Gene3D" id="3.50.30.10">
    <property type="entry name" value="Phosphohistidine domain"/>
    <property type="match status" value="1"/>
</dbReference>
<evidence type="ECO:0000313" key="18">
    <source>
        <dbReference type="Proteomes" id="UP000258798"/>
    </source>
</evidence>
<dbReference type="EMBL" id="LR134162">
    <property type="protein sequence ID" value="VEB02581.1"/>
    <property type="molecule type" value="Genomic_DNA"/>
</dbReference>
<dbReference type="Proteomes" id="UP000031820">
    <property type="component" value="Unassembled WGS sequence"/>
</dbReference>
<dbReference type="Pfam" id="PF05524">
    <property type="entry name" value="PEP-utilisers_N"/>
    <property type="match status" value="1"/>
</dbReference>
<dbReference type="InterPro" id="IPR008279">
    <property type="entry name" value="PEP-util_enz_mobile_dom"/>
</dbReference>
<dbReference type="Proteomes" id="UP000258798">
    <property type="component" value="Unassembled WGS sequence"/>
</dbReference>
<dbReference type="NCBIfam" id="TIGR01003">
    <property type="entry name" value="PTS_HPr_family"/>
    <property type="match status" value="1"/>
</dbReference>
<feature type="domain" description="PTS EIIA type-4" evidence="7">
    <location>
        <begin position="1"/>
        <end position="135"/>
    </location>
</feature>
<dbReference type="SUPFAM" id="SSF52009">
    <property type="entry name" value="Phosphohistidine domain"/>
    <property type="match status" value="1"/>
</dbReference>
<dbReference type="InterPro" id="IPR004701">
    <property type="entry name" value="PTS_EIIA_man-typ"/>
</dbReference>
<dbReference type="Proteomes" id="UP000269921">
    <property type="component" value="Unassembled WGS sequence"/>
</dbReference>
<dbReference type="GO" id="GO:0047324">
    <property type="term" value="F:phosphoenolpyruvate-glycerone phosphotransferase activity"/>
    <property type="evidence" value="ECO:0007669"/>
    <property type="project" value="UniProtKB-EC"/>
</dbReference>
<dbReference type="GO" id="GO:0016020">
    <property type="term" value="C:membrane"/>
    <property type="evidence" value="ECO:0007669"/>
    <property type="project" value="InterPro"/>
</dbReference>
<reference evidence="10" key="6">
    <citation type="submission" date="2023-07" db="EMBL/GenBank/DDBJ databases">
        <authorList>
            <person name="Peng Z."/>
        </authorList>
    </citation>
    <scope>NUCLEOTIDE SEQUENCE</scope>
    <source>
        <strain evidence="10">KP219</strain>
    </source>
</reference>
<organism evidence="14 22">
    <name type="scientific">Klebsiella pneumoniae</name>
    <dbReference type="NCBI Taxonomy" id="573"/>
    <lineage>
        <taxon>Bacteria</taxon>
        <taxon>Pseudomonadati</taxon>
        <taxon>Pseudomonadota</taxon>
        <taxon>Gammaproteobacteria</taxon>
        <taxon>Enterobacterales</taxon>
        <taxon>Enterobacteriaceae</taxon>
        <taxon>Klebsiella/Raoultella group</taxon>
        <taxon>Klebsiella</taxon>
        <taxon>Klebsiella pneumoniae complex</taxon>
    </lineage>
</organism>
<dbReference type="InterPro" id="IPR036637">
    <property type="entry name" value="Phosphohistidine_dom_sf"/>
</dbReference>
<evidence type="ECO:0000313" key="10">
    <source>
        <dbReference type="EMBL" id="MDP0966432.1"/>
    </source>
</evidence>
<protein>
    <recommendedName>
        <fullName evidence="4">phosphoenolpyruvate--glycerone phosphotransferase</fullName>
        <ecNumber evidence="4">2.7.1.121</ecNumber>
    </recommendedName>
</protein>
<reference evidence="9 17" key="1">
    <citation type="submission" date="2014-10" db="EMBL/GenBank/DDBJ databases">
        <title>Plasmid movement, recombination, and chromosomal integration amongst multidrug resistant commensal Escherichia coli clones within a single commercial turkey flock.</title>
        <authorList>
            <person name="Lang K."/>
            <person name="Dorn K."/>
            <person name="Danzeisen J."/>
            <person name="Johnson T."/>
        </authorList>
    </citation>
    <scope>NUCLEOTIDE SEQUENCE [LARGE SCALE GENOMIC DNA]</scope>
    <source>
        <strain evidence="9 17">UMNturkey9</strain>
    </source>
</reference>
<dbReference type="Proteomes" id="UP000441029">
    <property type="component" value="Unassembled WGS sequence"/>
</dbReference>
<dbReference type="GO" id="GO:0019563">
    <property type="term" value="P:glycerol catabolic process"/>
    <property type="evidence" value="ECO:0007669"/>
    <property type="project" value="InterPro"/>
</dbReference>
<dbReference type="SUPFAM" id="SSF53062">
    <property type="entry name" value="PTS system fructose IIA component-like"/>
    <property type="match status" value="1"/>
</dbReference>
<dbReference type="AlphaFoldDB" id="A0A098CGB0"/>
<name>A0A098CGB0_KLEPN</name>
<dbReference type="PROSITE" id="PS51096">
    <property type="entry name" value="PTS_EIIA_TYPE_4"/>
    <property type="match status" value="1"/>
</dbReference>
<evidence type="ECO:0000313" key="13">
    <source>
        <dbReference type="EMBL" id="SWT13126.1"/>
    </source>
</evidence>
<dbReference type="GO" id="GO:0009401">
    <property type="term" value="P:phosphoenolpyruvate-dependent sugar phosphotransferase system"/>
    <property type="evidence" value="ECO:0007669"/>
    <property type="project" value="InterPro"/>
</dbReference>
<dbReference type="InterPro" id="IPR001020">
    <property type="entry name" value="PTS_HPr_His_P_site"/>
</dbReference>
<keyword evidence="16" id="KW-0670">Pyruvate</keyword>
<dbReference type="GO" id="GO:0016787">
    <property type="term" value="F:hydrolase activity"/>
    <property type="evidence" value="ECO:0007669"/>
    <property type="project" value="UniProtKB-KW"/>
</dbReference>
<dbReference type="SUPFAM" id="SSF47831">
    <property type="entry name" value="Enzyme I of the PEP:sugar phosphotransferase system HPr-binding (sub)domain"/>
    <property type="match status" value="1"/>
</dbReference>